<keyword evidence="3" id="KW-0804">Transcription</keyword>
<dbReference type="Gene3D" id="1.10.10.10">
    <property type="entry name" value="Winged helix-like DNA-binding domain superfamily/Winged helix DNA-binding domain"/>
    <property type="match status" value="1"/>
</dbReference>
<dbReference type="InterPro" id="IPR036388">
    <property type="entry name" value="WH-like_DNA-bd_sf"/>
</dbReference>
<dbReference type="GO" id="GO:0045892">
    <property type="term" value="P:negative regulation of DNA-templated transcription"/>
    <property type="evidence" value="ECO:0007669"/>
    <property type="project" value="TreeGrafter"/>
</dbReference>
<dbReference type="RefSeq" id="WP_225918315.1">
    <property type="nucleotide sequence ID" value="NZ_BOPO01000007.1"/>
</dbReference>
<evidence type="ECO:0000256" key="1">
    <source>
        <dbReference type="ARBA" id="ARBA00023015"/>
    </source>
</evidence>
<dbReference type="PROSITE" id="PS50949">
    <property type="entry name" value="HTH_GNTR"/>
    <property type="match status" value="1"/>
</dbReference>
<keyword evidence="2" id="KW-0238">DNA-binding</keyword>
<dbReference type="SMART" id="SM00345">
    <property type="entry name" value="HTH_GNTR"/>
    <property type="match status" value="1"/>
</dbReference>
<dbReference type="PRINTS" id="PR00035">
    <property type="entry name" value="HTHGNTR"/>
</dbReference>
<keyword evidence="1" id="KW-0805">Transcription regulation</keyword>
<evidence type="ECO:0000256" key="3">
    <source>
        <dbReference type="ARBA" id="ARBA00023163"/>
    </source>
</evidence>
<name>A0A8J4A778_9ACTN</name>
<sequence>MAITVDMKDPTPVYQQIADQLEAQIRAGKLKPGDKLPSESTLVQETGVARTTVRHAMALLRERGLIQTAPQRGSWVKE</sequence>
<proteinExistence type="predicted"/>
<dbReference type="InterPro" id="IPR036390">
    <property type="entry name" value="WH_DNA-bd_sf"/>
</dbReference>
<evidence type="ECO:0000313" key="6">
    <source>
        <dbReference type="Proteomes" id="UP000614996"/>
    </source>
</evidence>
<dbReference type="InterPro" id="IPR000524">
    <property type="entry name" value="Tscrpt_reg_HTH_GntR"/>
</dbReference>
<feature type="domain" description="HTH gntR-type" evidence="4">
    <location>
        <begin position="11"/>
        <end position="78"/>
    </location>
</feature>
<protein>
    <recommendedName>
        <fullName evidence="4">HTH gntR-type domain-containing protein</fullName>
    </recommendedName>
</protein>
<dbReference type="InterPro" id="IPR050679">
    <property type="entry name" value="Bact_HTH_transcr_reg"/>
</dbReference>
<evidence type="ECO:0000259" key="4">
    <source>
        <dbReference type="PROSITE" id="PS50949"/>
    </source>
</evidence>
<evidence type="ECO:0000256" key="2">
    <source>
        <dbReference type="ARBA" id="ARBA00023125"/>
    </source>
</evidence>
<dbReference type="Proteomes" id="UP000614996">
    <property type="component" value="Unassembled WGS sequence"/>
</dbReference>
<reference evidence="6" key="1">
    <citation type="journal article" date="2021" name="Int. J. Syst. Evol. Microbiol.">
        <title>Actinocatenispora comari sp. nov., an endophytic actinomycete isolated from aerial parts of Comarum salesowianum.</title>
        <authorList>
            <person name="Oyunbileg N."/>
            <person name="Iizaka Y."/>
            <person name="Hamada M."/>
            <person name="Davaapurev B.O."/>
            <person name="Fukumoto A."/>
            <person name="Tsetseg B."/>
            <person name="Kato F."/>
            <person name="Tamura T."/>
            <person name="Batkhuu J."/>
            <person name="Anzai Y."/>
        </authorList>
    </citation>
    <scope>NUCLEOTIDE SEQUENCE [LARGE SCALE GENOMIC DNA]</scope>
    <source>
        <strain evidence="6">NUM-2625</strain>
    </source>
</reference>
<dbReference type="Pfam" id="PF00392">
    <property type="entry name" value="GntR"/>
    <property type="match status" value="1"/>
</dbReference>
<evidence type="ECO:0000313" key="5">
    <source>
        <dbReference type="EMBL" id="GIL25558.1"/>
    </source>
</evidence>
<comment type="caution">
    <text evidence="5">The sequence shown here is derived from an EMBL/GenBank/DDBJ whole genome shotgun (WGS) entry which is preliminary data.</text>
</comment>
<dbReference type="EMBL" id="BOPO01000007">
    <property type="protein sequence ID" value="GIL25558.1"/>
    <property type="molecule type" value="Genomic_DNA"/>
</dbReference>
<dbReference type="GO" id="GO:0003677">
    <property type="term" value="F:DNA binding"/>
    <property type="evidence" value="ECO:0007669"/>
    <property type="project" value="UniProtKB-KW"/>
</dbReference>
<dbReference type="CDD" id="cd07377">
    <property type="entry name" value="WHTH_GntR"/>
    <property type="match status" value="1"/>
</dbReference>
<dbReference type="GO" id="GO:0003700">
    <property type="term" value="F:DNA-binding transcription factor activity"/>
    <property type="evidence" value="ECO:0007669"/>
    <property type="project" value="InterPro"/>
</dbReference>
<gene>
    <name evidence="5" type="ORF">NUM_08120</name>
</gene>
<dbReference type="PANTHER" id="PTHR44846">
    <property type="entry name" value="MANNOSYL-D-GLYCERATE TRANSPORT/METABOLISM SYSTEM REPRESSOR MNGR-RELATED"/>
    <property type="match status" value="1"/>
</dbReference>
<keyword evidence="6" id="KW-1185">Reference proteome</keyword>
<dbReference type="AlphaFoldDB" id="A0A8J4A778"/>
<organism evidence="5 6">
    <name type="scientific">Actinocatenispora comari</name>
    <dbReference type="NCBI Taxonomy" id="2807577"/>
    <lineage>
        <taxon>Bacteria</taxon>
        <taxon>Bacillati</taxon>
        <taxon>Actinomycetota</taxon>
        <taxon>Actinomycetes</taxon>
        <taxon>Micromonosporales</taxon>
        <taxon>Micromonosporaceae</taxon>
        <taxon>Actinocatenispora</taxon>
    </lineage>
</organism>
<dbReference type="PANTHER" id="PTHR44846:SF17">
    <property type="entry name" value="GNTR-FAMILY TRANSCRIPTIONAL REGULATOR"/>
    <property type="match status" value="1"/>
</dbReference>
<dbReference type="SUPFAM" id="SSF46785">
    <property type="entry name" value="Winged helix' DNA-binding domain"/>
    <property type="match status" value="1"/>
</dbReference>
<accession>A0A8J4A778</accession>